<evidence type="ECO:0000256" key="2">
    <source>
        <dbReference type="ARBA" id="ARBA00022490"/>
    </source>
</evidence>
<comment type="subcellular location">
    <subcellularLocation>
        <location evidence="1">Cytoplasm</location>
    </subcellularLocation>
</comment>
<dbReference type="Pfam" id="PF16360">
    <property type="entry name" value="GTP-bdg_M"/>
    <property type="match status" value="1"/>
</dbReference>
<evidence type="ECO:0000259" key="8">
    <source>
        <dbReference type="Pfam" id="PF13167"/>
    </source>
</evidence>
<dbReference type="FunFam" id="3.40.50.11060:FF:000001">
    <property type="entry name" value="GTPase HflX"/>
    <property type="match status" value="1"/>
</dbReference>
<feature type="domain" description="GTPase HflX N-terminal" evidence="8">
    <location>
        <begin position="49"/>
        <end position="136"/>
    </location>
</feature>
<dbReference type="Gene3D" id="3.40.50.11060">
    <property type="entry name" value="GTPase HflX, N-terminal domain"/>
    <property type="match status" value="1"/>
</dbReference>
<feature type="non-terminal residue" evidence="10">
    <location>
        <position position="184"/>
    </location>
</feature>
<evidence type="ECO:0000313" key="10">
    <source>
        <dbReference type="EMBL" id="SVD54343.1"/>
    </source>
</evidence>
<name>A0A382W6C9_9ZZZZ</name>
<dbReference type="PANTHER" id="PTHR10229">
    <property type="entry name" value="GTP-BINDING PROTEIN HFLX"/>
    <property type="match status" value="1"/>
</dbReference>
<dbReference type="InterPro" id="IPR042108">
    <property type="entry name" value="GTPase_HflX_N_sf"/>
</dbReference>
<sequence length="184" mass="20086">MRNSTSDRSAYSGPSETDVTGRLLDGRPENAFLIGIDGIQGVDDWPGIESLGELARLVSTAGATVVGQTLLRIRRPTPATLIGSGQLREAIAKARSLKAELLAVDAELHPRQQRNIENAFRGKVLDRTAIILDIFASRANTAEGRLQVERAQLEYLLPRLSELWVQFSRQRGGIGPFRGPGETQ</sequence>
<dbReference type="GO" id="GO:0046872">
    <property type="term" value="F:metal ion binding"/>
    <property type="evidence" value="ECO:0007669"/>
    <property type="project" value="UniProtKB-KW"/>
</dbReference>
<dbReference type="AlphaFoldDB" id="A0A382W6C9"/>
<evidence type="ECO:0000259" key="9">
    <source>
        <dbReference type="Pfam" id="PF16360"/>
    </source>
</evidence>
<evidence type="ECO:0000256" key="6">
    <source>
        <dbReference type="ARBA" id="ARBA00023134"/>
    </source>
</evidence>
<dbReference type="PANTHER" id="PTHR10229:SF0">
    <property type="entry name" value="GTP-BINDING PROTEIN 6-RELATED"/>
    <property type="match status" value="1"/>
</dbReference>
<proteinExistence type="predicted"/>
<dbReference type="Gene3D" id="6.10.250.2860">
    <property type="match status" value="1"/>
</dbReference>
<gene>
    <name evidence="10" type="ORF">METZ01_LOCUS407197</name>
</gene>
<dbReference type="InterPro" id="IPR032305">
    <property type="entry name" value="GTP-bd_M"/>
</dbReference>
<keyword evidence="2" id="KW-0963">Cytoplasm</keyword>
<accession>A0A382W6C9</accession>
<feature type="region of interest" description="Disordered" evidence="7">
    <location>
        <begin position="1"/>
        <end position="23"/>
    </location>
</feature>
<dbReference type="GO" id="GO:0043022">
    <property type="term" value="F:ribosome binding"/>
    <property type="evidence" value="ECO:0007669"/>
    <property type="project" value="TreeGrafter"/>
</dbReference>
<dbReference type="InterPro" id="IPR016496">
    <property type="entry name" value="GTPase_HflX"/>
</dbReference>
<feature type="compositionally biased region" description="Polar residues" evidence="7">
    <location>
        <begin position="1"/>
        <end position="18"/>
    </location>
</feature>
<evidence type="ECO:0000256" key="7">
    <source>
        <dbReference type="SAM" id="MobiDB-lite"/>
    </source>
</evidence>
<evidence type="ECO:0000256" key="3">
    <source>
        <dbReference type="ARBA" id="ARBA00022723"/>
    </source>
</evidence>
<keyword evidence="6" id="KW-0342">GTP-binding</keyword>
<evidence type="ECO:0000256" key="4">
    <source>
        <dbReference type="ARBA" id="ARBA00022741"/>
    </source>
</evidence>
<dbReference type="GO" id="GO:0005737">
    <property type="term" value="C:cytoplasm"/>
    <property type="evidence" value="ECO:0007669"/>
    <property type="project" value="UniProtKB-SubCell"/>
</dbReference>
<dbReference type="InterPro" id="IPR025121">
    <property type="entry name" value="GTPase_HflX_N"/>
</dbReference>
<feature type="domain" description="GTP-binding protein middle" evidence="9">
    <location>
        <begin position="138"/>
        <end position="184"/>
    </location>
</feature>
<dbReference type="GO" id="GO:0005525">
    <property type="term" value="F:GTP binding"/>
    <property type="evidence" value="ECO:0007669"/>
    <property type="project" value="UniProtKB-KW"/>
</dbReference>
<dbReference type="EMBL" id="UINC01157384">
    <property type="protein sequence ID" value="SVD54343.1"/>
    <property type="molecule type" value="Genomic_DNA"/>
</dbReference>
<evidence type="ECO:0000256" key="5">
    <source>
        <dbReference type="ARBA" id="ARBA00022842"/>
    </source>
</evidence>
<keyword evidence="3" id="KW-0479">Metal-binding</keyword>
<evidence type="ECO:0008006" key="11">
    <source>
        <dbReference type="Google" id="ProtNLM"/>
    </source>
</evidence>
<keyword evidence="5" id="KW-0460">Magnesium</keyword>
<reference evidence="10" key="1">
    <citation type="submission" date="2018-05" db="EMBL/GenBank/DDBJ databases">
        <authorList>
            <person name="Lanie J.A."/>
            <person name="Ng W.-L."/>
            <person name="Kazmierczak K.M."/>
            <person name="Andrzejewski T.M."/>
            <person name="Davidsen T.M."/>
            <person name="Wayne K.J."/>
            <person name="Tettelin H."/>
            <person name="Glass J.I."/>
            <person name="Rusch D."/>
            <person name="Podicherti R."/>
            <person name="Tsui H.-C.T."/>
            <person name="Winkler M.E."/>
        </authorList>
    </citation>
    <scope>NUCLEOTIDE SEQUENCE</scope>
</reference>
<protein>
    <recommendedName>
        <fullName evidence="11">GTPase HflX N-terminal domain-containing protein</fullName>
    </recommendedName>
</protein>
<evidence type="ECO:0000256" key="1">
    <source>
        <dbReference type="ARBA" id="ARBA00004496"/>
    </source>
</evidence>
<dbReference type="Pfam" id="PF13167">
    <property type="entry name" value="GTP-bdg_N"/>
    <property type="match status" value="1"/>
</dbReference>
<keyword evidence="4" id="KW-0547">Nucleotide-binding</keyword>
<organism evidence="10">
    <name type="scientific">marine metagenome</name>
    <dbReference type="NCBI Taxonomy" id="408172"/>
    <lineage>
        <taxon>unclassified sequences</taxon>
        <taxon>metagenomes</taxon>
        <taxon>ecological metagenomes</taxon>
    </lineage>
</organism>